<proteinExistence type="predicted"/>
<name>A0A565BST1_9BRAS</name>
<dbReference type="AlphaFoldDB" id="A0A565BST1"/>
<feature type="compositionally biased region" description="Polar residues" evidence="1">
    <location>
        <begin position="67"/>
        <end position="82"/>
    </location>
</feature>
<evidence type="ECO:0000313" key="2">
    <source>
        <dbReference type="EMBL" id="VVB04454.1"/>
    </source>
</evidence>
<dbReference type="EMBL" id="CABITT030000005">
    <property type="protein sequence ID" value="VVB04454.1"/>
    <property type="molecule type" value="Genomic_DNA"/>
</dbReference>
<feature type="region of interest" description="Disordered" evidence="1">
    <location>
        <begin position="63"/>
        <end position="98"/>
    </location>
</feature>
<evidence type="ECO:0000256" key="1">
    <source>
        <dbReference type="SAM" id="MobiDB-lite"/>
    </source>
</evidence>
<reference evidence="2" key="1">
    <citation type="submission" date="2019-07" db="EMBL/GenBank/DDBJ databases">
        <authorList>
            <person name="Dittberner H."/>
        </authorList>
    </citation>
    <scope>NUCLEOTIDE SEQUENCE [LARGE SCALE GENOMIC DNA]</scope>
</reference>
<comment type="caution">
    <text evidence="2">The sequence shown here is derived from an EMBL/GenBank/DDBJ whole genome shotgun (WGS) entry which is preliminary data.</text>
</comment>
<evidence type="ECO:0000313" key="3">
    <source>
        <dbReference type="Proteomes" id="UP000489600"/>
    </source>
</evidence>
<gene>
    <name evidence="2" type="ORF">ANE_LOCUS14898</name>
</gene>
<dbReference type="Proteomes" id="UP000489600">
    <property type="component" value="Unassembled WGS sequence"/>
</dbReference>
<sequence length="98" mass="10472">MSPSCGDVQLLDPCLASVPLMFITVEYDEDPTEHHPSILTALILTNPSNKIEVYWGAWPRSLKAPPVSSSAAEKISPSQASSVLARPRSSAAMEAPLP</sequence>
<organism evidence="2 3">
    <name type="scientific">Arabis nemorensis</name>
    <dbReference type="NCBI Taxonomy" id="586526"/>
    <lineage>
        <taxon>Eukaryota</taxon>
        <taxon>Viridiplantae</taxon>
        <taxon>Streptophyta</taxon>
        <taxon>Embryophyta</taxon>
        <taxon>Tracheophyta</taxon>
        <taxon>Spermatophyta</taxon>
        <taxon>Magnoliopsida</taxon>
        <taxon>eudicotyledons</taxon>
        <taxon>Gunneridae</taxon>
        <taxon>Pentapetalae</taxon>
        <taxon>rosids</taxon>
        <taxon>malvids</taxon>
        <taxon>Brassicales</taxon>
        <taxon>Brassicaceae</taxon>
        <taxon>Arabideae</taxon>
        <taxon>Arabis</taxon>
    </lineage>
</organism>
<protein>
    <submittedName>
        <fullName evidence="2">Uncharacterized protein</fullName>
    </submittedName>
</protein>
<accession>A0A565BST1</accession>
<keyword evidence="3" id="KW-1185">Reference proteome</keyword>